<keyword evidence="1" id="KW-0472">Membrane</keyword>
<feature type="non-terminal residue" evidence="5">
    <location>
        <position position="1"/>
    </location>
</feature>
<evidence type="ECO:0000256" key="2">
    <source>
        <dbReference type="SAM" id="SignalP"/>
    </source>
</evidence>
<feature type="transmembrane region" description="Helical" evidence="1">
    <location>
        <begin position="309"/>
        <end position="326"/>
    </location>
</feature>
<feature type="chain" id="PRO_5005488146" evidence="2">
    <location>
        <begin position="20"/>
        <end position="721"/>
    </location>
</feature>
<dbReference type="GO" id="GO:0016747">
    <property type="term" value="F:acyltransferase activity, transferring groups other than amino-acyl groups"/>
    <property type="evidence" value="ECO:0007669"/>
    <property type="project" value="InterPro"/>
</dbReference>
<dbReference type="Pfam" id="PF20146">
    <property type="entry name" value="NRF"/>
    <property type="match status" value="1"/>
</dbReference>
<sequence length="721" mass="83022">RMKIQVAGVLSLLYVGIQGAISDVGFPFNKEYSIGYSLLQKLSQYSSDYSCSSSSQHVLDGLKVESLKEYSFRMLDSSGNFGSGVLNGNPHILGDYHECVSIRANEGFRGQFIVALSPYNLKSAINLTQWAKFLSAYKDMKVLPMPSHPYRHKEYGFKWNEIFTNGGNHLFGDLIEGFILQKPVLGLCVPSTCDIKTLQAALTSTINQFFQSITLNKLEKSPVTYYLTNLNYIQQDHKVFSTIDIATLVIIISFVILSIFGTGIDLLYDQKWTSKKFAQILLCFSVTRNAKSLLDHAQSRKGLATLDSLRFLSIVWIVLGHTWYIYTSMQQPSNLFKMTDFYGDWVFFPLFGAMSYPSVDTFFIVGGFLTAFITLKKLDKSMGSLNFVKAFIHRYIRLTPVYAIIILFCSNLIQHLGEGPFWNLMIESTHNCQKYWWTNLLYINNYVMPEFACMRPTWYLACDFQLYLLGILVMWILWKNEKLGQMLLFTLLIVSTLIPGVLTFINDWGPINTVSFRDPFWGNYFYQMTYTRASPYIYGMIFGYFLWKKNIHRERGLSKAQLIIGWSIFLIPFLSIMYGFTNSWSMNVDCTHNRGCFTTTEAVIFASIGRLSWGISISWLIYVCYKGYGGCVNTFLSNSIFLPLNRLGYVLYLVHFNVIVVFLFSRKEVTRFELTTMVYHFFGHIGVSLIISFFVSLIFEWPFYGVERILFEGFKKNHKLC</sequence>
<dbReference type="OrthoDB" id="207378at2759"/>
<keyword evidence="1" id="KW-0812">Transmembrane</keyword>
<feature type="transmembrane region" description="Helical" evidence="1">
    <location>
        <begin position="559"/>
        <end position="580"/>
    </location>
</feature>
<name>A0A0K2TW15_LEPSM</name>
<evidence type="ECO:0000259" key="4">
    <source>
        <dbReference type="Pfam" id="PF20146"/>
    </source>
</evidence>
<feature type="transmembrane region" description="Helical" evidence="1">
    <location>
        <begin position="525"/>
        <end position="547"/>
    </location>
</feature>
<feature type="transmembrane region" description="Helical" evidence="1">
    <location>
        <begin position="647"/>
        <end position="665"/>
    </location>
</feature>
<gene>
    <name evidence="5" type="primary">Dana\GF22420</name>
</gene>
<keyword evidence="2" id="KW-0732">Signal</keyword>
<dbReference type="InterPro" id="IPR006621">
    <property type="entry name" value="Nose-resist-to-fluoxetine_N"/>
</dbReference>
<dbReference type="AlphaFoldDB" id="A0A0K2TW15"/>
<feature type="transmembrane region" description="Helical" evidence="1">
    <location>
        <begin position="346"/>
        <end position="375"/>
    </location>
</feature>
<organism evidence="5">
    <name type="scientific">Lepeophtheirus salmonis</name>
    <name type="common">Salmon louse</name>
    <name type="synonym">Caligus salmonis</name>
    <dbReference type="NCBI Taxonomy" id="72036"/>
    <lineage>
        <taxon>Eukaryota</taxon>
        <taxon>Metazoa</taxon>
        <taxon>Ecdysozoa</taxon>
        <taxon>Arthropoda</taxon>
        <taxon>Crustacea</taxon>
        <taxon>Multicrustacea</taxon>
        <taxon>Hexanauplia</taxon>
        <taxon>Copepoda</taxon>
        <taxon>Siphonostomatoida</taxon>
        <taxon>Caligidae</taxon>
        <taxon>Lepeophtheirus</taxon>
    </lineage>
</organism>
<feature type="signal peptide" evidence="2">
    <location>
        <begin position="1"/>
        <end position="19"/>
    </location>
</feature>
<dbReference type="EMBL" id="HACA01012887">
    <property type="protein sequence ID" value="CDW30248.1"/>
    <property type="molecule type" value="Transcribed_RNA"/>
</dbReference>
<evidence type="ECO:0000259" key="3">
    <source>
        <dbReference type="Pfam" id="PF01757"/>
    </source>
</evidence>
<feature type="transmembrane region" description="Helical" evidence="1">
    <location>
        <begin position="245"/>
        <end position="268"/>
    </location>
</feature>
<feature type="transmembrane region" description="Helical" evidence="1">
    <location>
        <begin position="677"/>
        <end position="699"/>
    </location>
</feature>
<reference evidence="5" key="1">
    <citation type="submission" date="2014-05" db="EMBL/GenBank/DDBJ databases">
        <authorList>
            <person name="Chronopoulou M."/>
        </authorList>
    </citation>
    <scope>NUCLEOTIDE SEQUENCE</scope>
    <source>
        <tissue evidence="5">Whole organism</tissue>
    </source>
</reference>
<feature type="transmembrane region" description="Helical" evidence="1">
    <location>
        <begin position="485"/>
        <end position="505"/>
    </location>
</feature>
<proteinExistence type="predicted"/>
<keyword evidence="1" id="KW-1133">Transmembrane helix</keyword>
<evidence type="ECO:0000313" key="5">
    <source>
        <dbReference type="EMBL" id="CDW30248.1"/>
    </source>
</evidence>
<accession>A0A0K2TW15</accession>
<feature type="transmembrane region" description="Helical" evidence="1">
    <location>
        <begin position="395"/>
        <end position="413"/>
    </location>
</feature>
<dbReference type="InterPro" id="IPR052728">
    <property type="entry name" value="O2_lipid_transport_reg"/>
</dbReference>
<dbReference type="PANTHER" id="PTHR11161:SF0">
    <property type="entry name" value="O-ACYLTRANSFERASE LIKE PROTEIN"/>
    <property type="match status" value="1"/>
</dbReference>
<evidence type="ECO:0000256" key="1">
    <source>
        <dbReference type="SAM" id="Phobius"/>
    </source>
</evidence>
<feature type="domain" description="Acyltransferase 3" evidence="3">
    <location>
        <begin position="305"/>
        <end position="698"/>
    </location>
</feature>
<dbReference type="InterPro" id="IPR002656">
    <property type="entry name" value="Acyl_transf_3_dom"/>
</dbReference>
<dbReference type="Pfam" id="PF01757">
    <property type="entry name" value="Acyl_transf_3"/>
    <property type="match status" value="1"/>
</dbReference>
<feature type="transmembrane region" description="Helical" evidence="1">
    <location>
        <begin position="458"/>
        <end position="478"/>
    </location>
</feature>
<feature type="domain" description="Nose resistant-to-fluoxetine protein N-terminal" evidence="4">
    <location>
        <begin position="51"/>
        <end position="200"/>
    </location>
</feature>
<protein>
    <submittedName>
        <fullName evidence="5">Uncharacterized protein</fullName>
    </submittedName>
</protein>
<dbReference type="PANTHER" id="PTHR11161">
    <property type="entry name" value="O-ACYLTRANSFERASE"/>
    <property type="match status" value="1"/>
</dbReference>